<organism evidence="2 3">
    <name type="scientific">Micromonospora inaquosa</name>
    <dbReference type="NCBI Taxonomy" id="2203716"/>
    <lineage>
        <taxon>Bacteria</taxon>
        <taxon>Bacillati</taxon>
        <taxon>Actinomycetota</taxon>
        <taxon>Actinomycetes</taxon>
        <taxon>Micromonosporales</taxon>
        <taxon>Micromonosporaceae</taxon>
        <taxon>Micromonospora</taxon>
    </lineage>
</organism>
<comment type="caution">
    <text evidence="2">The sequence shown here is derived from an EMBL/GenBank/DDBJ whole genome shotgun (WGS) entry which is preliminary data.</text>
</comment>
<feature type="transmembrane region" description="Helical" evidence="1">
    <location>
        <begin position="331"/>
        <end position="352"/>
    </location>
</feature>
<keyword evidence="1" id="KW-0472">Membrane</keyword>
<keyword evidence="1" id="KW-0812">Transmembrane</keyword>
<evidence type="ECO:0008006" key="4">
    <source>
        <dbReference type="Google" id="ProtNLM"/>
    </source>
</evidence>
<dbReference type="AlphaFoldDB" id="A0A3N9WQ64"/>
<dbReference type="EMBL" id="QGSZ01000198">
    <property type="protein sequence ID" value="RQX02988.1"/>
    <property type="molecule type" value="Genomic_DNA"/>
</dbReference>
<dbReference type="OrthoDB" id="4320047at2"/>
<evidence type="ECO:0000256" key="1">
    <source>
        <dbReference type="SAM" id="Phobius"/>
    </source>
</evidence>
<evidence type="ECO:0000313" key="3">
    <source>
        <dbReference type="Proteomes" id="UP000282312"/>
    </source>
</evidence>
<feature type="transmembrane region" description="Helical" evidence="1">
    <location>
        <begin position="231"/>
        <end position="250"/>
    </location>
</feature>
<feature type="transmembrane region" description="Helical" evidence="1">
    <location>
        <begin position="364"/>
        <end position="383"/>
    </location>
</feature>
<reference evidence="2 3" key="1">
    <citation type="submission" date="2018-05" db="EMBL/GenBank/DDBJ databases">
        <title>Micromonospora from Atacama Desert.</title>
        <authorList>
            <person name="Carro L."/>
            <person name="Goodfellow M."/>
            <person name="Klenk H.-P."/>
        </authorList>
    </citation>
    <scope>NUCLEOTIDE SEQUENCE [LARGE SCALE GENOMIC DNA]</scope>
    <source>
        <strain evidence="2 3">LB39</strain>
    </source>
</reference>
<feature type="transmembrane region" description="Helical" evidence="1">
    <location>
        <begin position="116"/>
        <end position="141"/>
    </location>
</feature>
<protein>
    <recommendedName>
        <fullName evidence="4">Integral membrane protein</fullName>
    </recommendedName>
</protein>
<keyword evidence="3" id="KW-1185">Reference proteome</keyword>
<name>A0A3N9WQ64_9ACTN</name>
<sequence>MPESSRCRARGGCDPPPPGDVVELRVHGVIGASADDILDRPHVQRVAGDSKGGFYRPRRGYGDSRGACGVVLETYRWSDLRSGAAARTLSLVLLLPFMACNVAAWMRPRAKVSGGVVWVGCRLVGLSLTALYVLSFVGVALDLLACKCMSLGSCLGGRTWLSWLGGQPVGLRMALLALVPVAAIWVLWVVGSRCGRWYENFIPPTGEPADTLLGSIGTHNATPGVVRLRSIHVATGLAVLDLSLIAALWAGRGPSLLNVLLTFCAVLTLVASVVLLCVPSVIDAVAGTSVVDGVVHALRSTAVVVTIAVIGWVAFDRSEWPAENGLPGHDVAVVLLVGTQGVLLALLGIAALVGREGSRGKLRWSGPLLFACLAVGLGVSFATEFNYRVSDYLDRDLPTPDVLPTSPVLPYKWTMFGFFVSVIGAAVAGAAMVLFTRRHRRRTADGIVARDFPEADARTARRREQVRDAIARAQFTERLRPLGVTYCCLVALSLGFTALALDELQPSVAVESLVSLPSDFVSAGTQLGSYLMALLFVGLFFGGLFAYRTTAFRRYIGTLWDLGMFWPRAAHPFAPPCYAERAVPELACRISMLVGQGKYVLVAAHSHGSILALASVLQLEPSVLSRVALLTHGSPLRRFYSTLFPAYVGSDVLSEAGRRLGWRWVNLWRDTDPIGSWIFTPGRGADDALRQRSAVDRRLRDPQDLDARGRDTVWPPMCGHQPCVTDDRYEAAVCELSERLRTG</sequence>
<accession>A0A3N9WQ64</accession>
<gene>
    <name evidence="2" type="ORF">DLJ59_13560</name>
</gene>
<proteinExistence type="predicted"/>
<feature type="transmembrane region" description="Helical" evidence="1">
    <location>
        <begin position="527"/>
        <end position="547"/>
    </location>
</feature>
<feature type="transmembrane region" description="Helical" evidence="1">
    <location>
        <begin position="482"/>
        <end position="501"/>
    </location>
</feature>
<feature type="transmembrane region" description="Helical" evidence="1">
    <location>
        <begin position="256"/>
        <end position="282"/>
    </location>
</feature>
<dbReference type="Proteomes" id="UP000282312">
    <property type="component" value="Unassembled WGS sequence"/>
</dbReference>
<evidence type="ECO:0000313" key="2">
    <source>
        <dbReference type="EMBL" id="RQX02988.1"/>
    </source>
</evidence>
<feature type="transmembrane region" description="Helical" evidence="1">
    <location>
        <begin position="84"/>
        <end position="104"/>
    </location>
</feature>
<keyword evidence="1" id="KW-1133">Transmembrane helix</keyword>
<feature type="transmembrane region" description="Helical" evidence="1">
    <location>
        <begin position="169"/>
        <end position="190"/>
    </location>
</feature>
<feature type="transmembrane region" description="Helical" evidence="1">
    <location>
        <begin position="294"/>
        <end position="315"/>
    </location>
</feature>
<feature type="transmembrane region" description="Helical" evidence="1">
    <location>
        <begin position="413"/>
        <end position="435"/>
    </location>
</feature>